<dbReference type="GO" id="GO:0007009">
    <property type="term" value="P:plasma membrane organization"/>
    <property type="evidence" value="ECO:0007669"/>
    <property type="project" value="TreeGrafter"/>
</dbReference>
<keyword evidence="18" id="KW-1267">Proteomics identification</keyword>
<dbReference type="GO" id="GO:0046872">
    <property type="term" value="F:metal ion binding"/>
    <property type="evidence" value="ECO:0007669"/>
    <property type="project" value="UniProtKB-KW"/>
</dbReference>
<keyword evidence="8" id="KW-0547">Nucleotide-binding</keyword>
<keyword evidence="3" id="KW-0436">Ligase</keyword>
<evidence type="ECO:0000256" key="10">
    <source>
        <dbReference type="ARBA" id="ARBA00022840"/>
    </source>
</evidence>
<dbReference type="SMART" id="SM00239">
    <property type="entry name" value="C2"/>
    <property type="match status" value="4"/>
</dbReference>
<evidence type="ECO:0000313" key="16">
    <source>
        <dbReference type="EMBL" id="RXN28046.1"/>
    </source>
</evidence>
<dbReference type="InterPro" id="IPR037720">
    <property type="entry name" value="C2B_Ferlin"/>
</dbReference>
<dbReference type="GO" id="GO:0016874">
    <property type="term" value="F:ligase activity"/>
    <property type="evidence" value="ECO:0007669"/>
    <property type="project" value="UniProtKB-KW"/>
</dbReference>
<dbReference type="GO" id="GO:0005874">
    <property type="term" value="C:microtubule"/>
    <property type="evidence" value="ECO:0007669"/>
    <property type="project" value="UniProtKB-KW"/>
</dbReference>
<dbReference type="FunFam" id="3.30.470.20:FF:000009">
    <property type="entry name" value="tubulin polyglutamylase TTLL5 isoform X1"/>
    <property type="match status" value="1"/>
</dbReference>
<dbReference type="SMART" id="SM01202">
    <property type="entry name" value="FerI"/>
    <property type="match status" value="1"/>
</dbReference>
<feature type="region of interest" description="Disordered" evidence="13">
    <location>
        <begin position="1439"/>
        <end position="1473"/>
    </location>
</feature>
<sequence length="2488" mass="280099">MASSGAEDIRNGASRPALIIQAKSAVVHSPNARGSFNAERKRLQGGAGDLVPQPNVRVLYDQPFCVSGIPSQRAYPHVPTVRVSRVQSTSASSLNGASNGLRTHSVLSKSLPHINAAPAACHSHRQSHWNLDSFRFKSGLLGKRAFSPQLSVCPACPSPPKSSSQRVVIEKIMPTNQSLPWTSNKLRDNSNGVVRPPNAKMPSYSKQENGDLHSPANIISGCNGALSRGLKIDATKPPQPSVPLKDVCTDVLLNHSRVSKDLRQFEKILAEDTRAIELDCCVGHSFGEAPQRVTKISSEAEFAAAVVQKLSKNNVHARHRTFNGLNNVKHLTGSTVPICLINEDKESNFAPMETNSALSCDIADEKCPSAVVCDGKTQGGDCAIPEAIGHEMASPQSPSVYTVTNQISAIQLTKEECCQASQVDTSPMMLKEEEEDNPENQRQGMLLDGNEEELPDKLENDFSDDEPISPDVEGDLVEKPALVPSLFPHMPSTLYFSTSNERVEPLPAEQRKLLKWKITTVTPNVVKNTISRSHFKATKSSFQIGRKDRLWRNLSKMQARFGKREFGFFPRSFILPQDIKLLRKAWDDGGSKQKWIVKPPASARGIGIQVIHKWSQMPRKRPLLVQKYLHKPYLISGNKFDLRIYVYVTSYDPLRVYIFNDGLVRFASCKYSSSMKTLNNKFMHLTNYSVNKKNSEYQSNSDDKACQGHKWALKALWQYLASQGINTTLIWEKIKDMVIKTIIASDPYVNSLVKMHVRSPYSCHELFGFDIMLDENLKPWVLEVNISPSLHSNTPLDVNVKGQMIRDLLNLAGFVLPLRDDFAPSSSSASSSTNSLCGVVRDKWRSDISTDEKVKRAFYLSQRFGDQDFCATILDVLTPDDVRVLAESEDELSRKGDFERVFPSHASSRYLRFFEQPRYLNILLNQWEQKYWLNRSKGINVLRDLCEKRVHLGNLADSLHHWSSKSYHGHRSQMTRSGVLVSQRSDAEDEDSSDREVHGTPEHGPSDRGKLDKFPFMEDEGLTMKRTEPLQDPDSDVYAKFFMSHCCYDAIPTSSKLVIFDTTLQVKKAFFALVANGVRAAPLWDNKLQCFVGMLTITDFINILHRYYKSPMVQIYELEEHKIETWREVYLQYSLNSLISITPDSRSKPVAKILEGEGKPQHFQISINITEARQLVGDNIDPSVVIEIGDEKKQTSVKEGTNSPFYNEYFVFDFFCNQNIFFDKVIKLSVMHSKIMKSYCVGTFKIDVGTVYAQPGHQFINKWATLTDPADIRTGVKGHLKCDISVSGKGDVATPSQKFSDAEEQIEKHLLLPEGLNPERPWARFYVIVYRAEGLPRINSSIMANVTKAFVGDTTALIDPYVEVSFFGFLPTFGPAWINLYGSLRNSTLVDDSQELNEGVGEGVSYRGRVYIELSVEILSGGAPDSKSLLSRISLKDAKGGKAGAKDPKTGTGPGGEEEKSKTIGPEVMPVEPPQKINDEDMETFLLFGCVFEASMIDRRTSDRPISLEFTIGNFGNLIDGAAPPPSKKKPEDVSLTTPLLDTAATMPCKSTTTPERPLFGDAQRHYMHLPIGAQKPCVYIYSSWEDRAYRLHHANMLDTIALMFEDGVTKVAELDKMLSPEAGTLMHHVLQEFKKDASEFIAFAEKKVKGSNLTLLDKKRLTLCKQELPQHTLPDVFVCLLSNNKRLAYARIPARHLLFSQSPEQRGRDCGKIKTLFLKIIKQTLTPTWNQLILMNNVCLYGGLYDIVQEPPLVVIEVYDDDAVVLFWGLRELKKVQLLSVDRPQVFIKCAGGGVNSSVIQSYKKNPNFTILVDAFDVELPEDEHLLPPLTVTVVDWRAFGRSTLVGSHMINNLALFKHIPTPVQQPLPEPRNIAVAQLSLQQSVVPPPNEEIAIEIEQEEIIAPAPKTEPDVQEKKVSKKSKTRSTKRKKRTTADESADNVIDWWSKYYASMEKIQLAKQKENNPFPLLFENTSNVKDKKKEVNFKSVIEQPRLATLQAFNLHPADPDGKADPYIVLKLGKTEIKDRDNYIPKQLNPVFGRSFEFQATFPKESLLTVLIYDYDMVGGDDLIGETQIDLENRFYSRHRATCGLPAEYAIEGYNAWRDSIQPTELLIKLCKENRLDNPHFSPGRITIGNKVFTGKTVFADEDQMVESYEHLALKVLHRWSEMPNGGCKLVPEHIETRALYLRDKPGIDQGHLQMWVDIFPMDMPYPGPPVDISPRKPKGYELRIIIWNTEDVILEDTNFITGQKSSDIYVKGWLKGLEDDSQETDVHYNSLTGEGNFNWRFVFPFNYLPAEKVVVVQKRDSIFSLDKTEQKIPAVLVMQVWDFERLSSDDFLGSVELDLHGFPRGAKSAKACKMEMLTEITDNISIFQQKRSKGWWPFVKAGELTGKVEAEFHLVTAEEAEKNPVGRARKEPEPLEKPNRPDTSFSWFMNPFKCFFHLIWGNYKKYIIGGLVLLIVALFLVLVFYTLPGAISSKIVNG</sequence>
<comment type="similarity">
    <text evidence="2">Belongs to the tubulin--tyrosine ligase family.</text>
</comment>
<dbReference type="Gene3D" id="3.30.470.20">
    <property type="entry name" value="ATP-grasp fold, B domain"/>
    <property type="match status" value="1"/>
</dbReference>
<feature type="compositionally biased region" description="Basic residues" evidence="13">
    <location>
        <begin position="1919"/>
        <end position="1933"/>
    </location>
</feature>
<dbReference type="InterPro" id="IPR046342">
    <property type="entry name" value="CBS_dom_sf"/>
</dbReference>
<evidence type="ECO:0000256" key="1">
    <source>
        <dbReference type="ARBA" id="ARBA00004167"/>
    </source>
</evidence>
<dbReference type="Proteomes" id="UP000290572">
    <property type="component" value="Unassembled WGS sequence"/>
</dbReference>
<comment type="caution">
    <text evidence="16">The sequence shown here is derived from an EMBL/GenBank/DDBJ whole genome shotgun (WGS) entry which is preliminary data.</text>
</comment>
<reference evidence="16 17" key="1">
    <citation type="submission" date="2018-03" db="EMBL/GenBank/DDBJ databases">
        <title>Draft genome sequence of Rohu Carp (Labeo rohita).</title>
        <authorList>
            <person name="Das P."/>
            <person name="Kushwaha B."/>
            <person name="Joshi C.G."/>
            <person name="Kumar D."/>
            <person name="Nagpure N.S."/>
            <person name="Sahoo L."/>
            <person name="Das S.P."/>
            <person name="Bit A."/>
            <person name="Patnaik S."/>
            <person name="Meher P.K."/>
            <person name="Jayasankar P."/>
            <person name="Koringa P.G."/>
            <person name="Patel N.V."/>
            <person name="Hinsu A.T."/>
            <person name="Kumar R."/>
            <person name="Pandey M."/>
            <person name="Agarwal S."/>
            <person name="Srivastava S."/>
            <person name="Singh M."/>
            <person name="Iquebal M.A."/>
            <person name="Jaiswal S."/>
            <person name="Angadi U.B."/>
            <person name="Kumar N."/>
            <person name="Raza M."/>
            <person name="Shah T.M."/>
            <person name="Rai A."/>
            <person name="Jena J.K."/>
        </authorList>
    </citation>
    <scope>NUCLEOTIDE SEQUENCE [LARGE SCALE GENOMIC DNA]</scope>
    <source>
        <strain evidence="16">DASCIFA01</strain>
        <tissue evidence="16">Testis</tissue>
    </source>
</reference>
<accession>A0A498NB25</accession>
<dbReference type="InterPro" id="IPR012561">
    <property type="entry name" value="Ferlin_B-domain"/>
</dbReference>
<dbReference type="InterPro" id="IPR032362">
    <property type="entry name" value="Ferlin_C"/>
</dbReference>
<evidence type="ECO:0000256" key="11">
    <source>
        <dbReference type="ARBA" id="ARBA00022989"/>
    </source>
</evidence>
<dbReference type="InterPro" id="IPR012968">
    <property type="entry name" value="FerIin_dom"/>
</dbReference>
<keyword evidence="17" id="KW-1185">Reference proteome</keyword>
<evidence type="ECO:0000256" key="6">
    <source>
        <dbReference type="ARBA" id="ARBA00022723"/>
    </source>
</evidence>
<feature type="region of interest" description="Disordered" evidence="13">
    <location>
        <begin position="1905"/>
        <end position="1938"/>
    </location>
</feature>
<keyword evidence="7" id="KW-0677">Repeat</keyword>
<dbReference type="Gene3D" id="2.60.40.150">
    <property type="entry name" value="C2 domain"/>
    <property type="match status" value="3"/>
</dbReference>
<dbReference type="SMART" id="SM01201">
    <property type="entry name" value="FerB"/>
    <property type="match status" value="1"/>
</dbReference>
<keyword evidence="6" id="KW-0479">Metal-binding</keyword>
<organism evidence="16 17">
    <name type="scientific">Labeo rohita</name>
    <name type="common">Indian major carp</name>
    <name type="synonym">Cyprinus rohita</name>
    <dbReference type="NCBI Taxonomy" id="84645"/>
    <lineage>
        <taxon>Eukaryota</taxon>
        <taxon>Metazoa</taxon>
        <taxon>Chordata</taxon>
        <taxon>Craniata</taxon>
        <taxon>Vertebrata</taxon>
        <taxon>Euteleostomi</taxon>
        <taxon>Actinopterygii</taxon>
        <taxon>Neopterygii</taxon>
        <taxon>Teleostei</taxon>
        <taxon>Ostariophysi</taxon>
        <taxon>Cypriniformes</taxon>
        <taxon>Cyprinidae</taxon>
        <taxon>Labeoninae</taxon>
        <taxon>Labeonini</taxon>
        <taxon>Labeo</taxon>
    </lineage>
</organism>
<keyword evidence="9" id="KW-0106">Calcium</keyword>
<dbReference type="InterPro" id="IPR000644">
    <property type="entry name" value="CBS_dom"/>
</dbReference>
<evidence type="ECO:0000256" key="12">
    <source>
        <dbReference type="ARBA" id="ARBA00023136"/>
    </source>
</evidence>
<dbReference type="InterPro" id="IPR037725">
    <property type="entry name" value="C2F_Ferlin"/>
</dbReference>
<dbReference type="PANTHER" id="PTHR12546">
    <property type="entry name" value="FER-1-LIKE"/>
    <property type="match status" value="1"/>
</dbReference>
<dbReference type="SUPFAM" id="SSF54631">
    <property type="entry name" value="CBS-domain pair"/>
    <property type="match status" value="1"/>
</dbReference>
<feature type="compositionally biased region" description="Polar residues" evidence="13">
    <location>
        <begin position="179"/>
        <end position="192"/>
    </location>
</feature>
<dbReference type="InterPro" id="IPR037724">
    <property type="entry name" value="C2E_Ferlin"/>
</dbReference>
<dbReference type="CDD" id="cd08374">
    <property type="entry name" value="C2F_Ferlin"/>
    <property type="match status" value="1"/>
</dbReference>
<dbReference type="FunFam" id="2.60.40.150:FF:000054">
    <property type="entry name" value="otoferlin isoform X2"/>
    <property type="match status" value="1"/>
</dbReference>
<evidence type="ECO:0000256" key="3">
    <source>
        <dbReference type="ARBA" id="ARBA00022598"/>
    </source>
</evidence>
<dbReference type="PANTHER" id="PTHR12546:SF37">
    <property type="entry name" value="FER-1-LIKE 6 (C. ELEGANS)"/>
    <property type="match status" value="1"/>
</dbReference>
<evidence type="ECO:0000256" key="4">
    <source>
        <dbReference type="ARBA" id="ARBA00022692"/>
    </source>
</evidence>
<comment type="subcellular location">
    <subcellularLocation>
        <location evidence="1">Membrane</location>
        <topology evidence="1">Single-pass membrane protein</topology>
    </subcellularLocation>
</comment>
<keyword evidence="11 14" id="KW-1133">Transmembrane helix</keyword>
<feature type="transmembrane region" description="Helical" evidence="14">
    <location>
        <begin position="2456"/>
        <end position="2477"/>
    </location>
</feature>
<name>A0A498NB25_LABRO</name>
<keyword evidence="4 14" id="KW-0812">Transmembrane</keyword>
<proteinExistence type="evidence at protein level"/>
<dbReference type="CDD" id="cd04011">
    <property type="entry name" value="C2B_Ferlin"/>
    <property type="match status" value="1"/>
</dbReference>
<evidence type="ECO:0000256" key="14">
    <source>
        <dbReference type="SAM" id="Phobius"/>
    </source>
</evidence>
<evidence type="ECO:0000259" key="15">
    <source>
        <dbReference type="PROSITE" id="PS50004"/>
    </source>
</evidence>
<dbReference type="FunFam" id="2.60.40.150:FF:000138">
    <property type="entry name" value="Fer-1-like family member 6"/>
    <property type="match status" value="1"/>
</dbReference>
<dbReference type="InterPro" id="IPR004344">
    <property type="entry name" value="TTL/TTLL_fam"/>
</dbReference>
<evidence type="ECO:0000256" key="9">
    <source>
        <dbReference type="ARBA" id="ARBA00022837"/>
    </source>
</evidence>
<dbReference type="PROSITE" id="PS50004">
    <property type="entry name" value="C2"/>
    <property type="match status" value="3"/>
</dbReference>
<dbReference type="InterPro" id="IPR000008">
    <property type="entry name" value="C2_dom"/>
</dbReference>
<dbReference type="EMBL" id="QBIY01011906">
    <property type="protein sequence ID" value="RXN28046.1"/>
    <property type="molecule type" value="Genomic_DNA"/>
</dbReference>
<dbReference type="Gene3D" id="3.10.580.10">
    <property type="entry name" value="CBS-domain"/>
    <property type="match status" value="1"/>
</dbReference>
<dbReference type="STRING" id="84645.A0A498NB25"/>
<evidence type="ECO:0000256" key="8">
    <source>
        <dbReference type="ARBA" id="ARBA00022741"/>
    </source>
</evidence>
<dbReference type="Pfam" id="PF16165">
    <property type="entry name" value="Ferlin_C"/>
    <property type="match status" value="1"/>
</dbReference>
<dbReference type="CDD" id="cd04618">
    <property type="entry name" value="CBS_euAMPK_gamma-like_repeat1"/>
    <property type="match status" value="1"/>
</dbReference>
<dbReference type="InterPro" id="IPR055072">
    <property type="entry name" value="Ferlin_DSRM"/>
</dbReference>
<evidence type="ECO:0000256" key="7">
    <source>
        <dbReference type="ARBA" id="ARBA00022737"/>
    </source>
</evidence>
<dbReference type="Pfam" id="PF03133">
    <property type="entry name" value="TTL"/>
    <property type="match status" value="1"/>
</dbReference>
<evidence type="ECO:0000256" key="5">
    <source>
        <dbReference type="ARBA" id="ARBA00022701"/>
    </source>
</evidence>
<dbReference type="SMART" id="SM00116">
    <property type="entry name" value="CBS"/>
    <property type="match status" value="1"/>
</dbReference>
<dbReference type="SUPFAM" id="SSF49562">
    <property type="entry name" value="C2 domain (Calcium/lipid-binding domain, CaLB)"/>
    <property type="match status" value="4"/>
</dbReference>
<dbReference type="Pfam" id="PF08150">
    <property type="entry name" value="FerB"/>
    <property type="match status" value="1"/>
</dbReference>
<feature type="region of interest" description="Disordered" evidence="13">
    <location>
        <begin position="179"/>
        <end position="212"/>
    </location>
</feature>
<dbReference type="Pfam" id="PF00168">
    <property type="entry name" value="C2"/>
    <property type="match status" value="3"/>
</dbReference>
<dbReference type="InterPro" id="IPR035892">
    <property type="entry name" value="C2_domain_sf"/>
</dbReference>
<protein>
    <submittedName>
        <fullName evidence="16">Tubulin polyglutamylase TTLL4-like protein</fullName>
    </submittedName>
</protein>
<keyword evidence="5" id="KW-0493">Microtubule</keyword>
<dbReference type="SUPFAM" id="SSF56059">
    <property type="entry name" value="Glutathione synthetase ATP-binding domain-like"/>
    <property type="match status" value="1"/>
</dbReference>
<evidence type="ECO:0000313" key="17">
    <source>
        <dbReference type="Proteomes" id="UP000290572"/>
    </source>
</evidence>
<feature type="compositionally biased region" description="Basic and acidic residues" evidence="13">
    <location>
        <begin position="1439"/>
        <end position="1449"/>
    </location>
</feature>
<keyword evidence="10" id="KW-0067">ATP-binding</keyword>
<keyword evidence="12 14" id="KW-0472">Membrane</keyword>
<dbReference type="GO" id="GO:0005524">
    <property type="term" value="F:ATP binding"/>
    <property type="evidence" value="ECO:0007669"/>
    <property type="project" value="UniProtKB-KW"/>
</dbReference>
<feature type="domain" description="C2" evidence="15">
    <location>
        <begin position="1975"/>
        <end position="2093"/>
    </location>
</feature>
<dbReference type="Pfam" id="PF08151">
    <property type="entry name" value="FerI"/>
    <property type="match status" value="1"/>
</dbReference>
<dbReference type="Pfam" id="PF22901">
    <property type="entry name" value="dsrm_Ferlin"/>
    <property type="match status" value="1"/>
</dbReference>
<evidence type="ECO:0007829" key="18">
    <source>
        <dbReference type="PeptideAtlas" id="A0A498NB25"/>
    </source>
</evidence>
<dbReference type="GO" id="GO:0016020">
    <property type="term" value="C:membrane"/>
    <property type="evidence" value="ECO:0007669"/>
    <property type="project" value="UniProtKB-SubCell"/>
</dbReference>
<dbReference type="PROSITE" id="PS51221">
    <property type="entry name" value="TTL"/>
    <property type="match status" value="1"/>
</dbReference>
<evidence type="ECO:0000256" key="13">
    <source>
        <dbReference type="SAM" id="MobiDB-lite"/>
    </source>
</evidence>
<feature type="compositionally biased region" description="Basic and acidic residues" evidence="13">
    <location>
        <begin position="994"/>
        <end position="1011"/>
    </location>
</feature>
<feature type="domain" description="C2" evidence="15">
    <location>
        <begin position="1145"/>
        <end position="1264"/>
    </location>
</feature>
<feature type="region of interest" description="Disordered" evidence="13">
    <location>
        <begin position="969"/>
        <end position="1011"/>
    </location>
</feature>
<dbReference type="InterPro" id="IPR037721">
    <property type="entry name" value="Ferlin"/>
</dbReference>
<dbReference type="CDD" id="cd04037">
    <property type="entry name" value="C2E_Ferlin"/>
    <property type="match status" value="1"/>
</dbReference>
<gene>
    <name evidence="16" type="ORF">ROHU_019551</name>
</gene>
<evidence type="ECO:0000256" key="2">
    <source>
        <dbReference type="ARBA" id="ARBA00006820"/>
    </source>
</evidence>
<feature type="domain" description="C2" evidence="15">
    <location>
        <begin position="2214"/>
        <end position="2363"/>
    </location>
</feature>